<protein>
    <submittedName>
        <fullName evidence="2">Uncharacterized protein</fullName>
    </submittedName>
</protein>
<evidence type="ECO:0000313" key="3">
    <source>
        <dbReference type="Proteomes" id="UP000481861"/>
    </source>
</evidence>
<comment type="caution">
    <text evidence="2">The sequence shown here is derived from an EMBL/GenBank/DDBJ whole genome shotgun (WGS) entry which is preliminary data.</text>
</comment>
<dbReference type="AlphaFoldDB" id="A0A7C8M4A6"/>
<keyword evidence="3" id="KW-1185">Reference proteome</keyword>
<reference evidence="2 3" key="1">
    <citation type="submission" date="2020-01" db="EMBL/GenBank/DDBJ databases">
        <authorList>
            <consortium name="DOE Joint Genome Institute"/>
            <person name="Haridas S."/>
            <person name="Albert R."/>
            <person name="Binder M."/>
            <person name="Bloem J."/>
            <person name="Labutti K."/>
            <person name="Salamov A."/>
            <person name="Andreopoulos B."/>
            <person name="Baker S.E."/>
            <person name="Barry K."/>
            <person name="Bills G."/>
            <person name="Bluhm B.H."/>
            <person name="Cannon C."/>
            <person name="Castanera R."/>
            <person name="Culley D.E."/>
            <person name="Daum C."/>
            <person name="Ezra D."/>
            <person name="Gonzalez J.B."/>
            <person name="Henrissat B."/>
            <person name="Kuo A."/>
            <person name="Liang C."/>
            <person name="Lipzen A."/>
            <person name="Lutzoni F."/>
            <person name="Magnuson J."/>
            <person name="Mondo S."/>
            <person name="Nolan M."/>
            <person name="Ohm R."/>
            <person name="Pangilinan J."/>
            <person name="Park H.-J.H."/>
            <person name="Ramirez L."/>
            <person name="Alfaro M."/>
            <person name="Sun H."/>
            <person name="Tritt A."/>
            <person name="Yoshinaga Y."/>
            <person name="Zwiers L.-H.L."/>
            <person name="Turgeon B.G."/>
            <person name="Goodwin S.B."/>
            <person name="Spatafora J.W."/>
            <person name="Crous P.W."/>
            <person name="Grigoriev I.V."/>
        </authorList>
    </citation>
    <scope>NUCLEOTIDE SEQUENCE [LARGE SCALE GENOMIC DNA]</scope>
    <source>
        <strain evidence="2 3">CBS 611.86</strain>
    </source>
</reference>
<proteinExistence type="predicted"/>
<gene>
    <name evidence="2" type="ORF">BDV95DRAFT_598380</name>
</gene>
<dbReference type="Proteomes" id="UP000481861">
    <property type="component" value="Unassembled WGS sequence"/>
</dbReference>
<feature type="chain" id="PRO_5028956604" evidence="1">
    <location>
        <begin position="26"/>
        <end position="326"/>
    </location>
</feature>
<evidence type="ECO:0000256" key="1">
    <source>
        <dbReference type="SAM" id="SignalP"/>
    </source>
</evidence>
<accession>A0A7C8M4A6</accession>
<feature type="signal peptide" evidence="1">
    <location>
        <begin position="1"/>
        <end position="25"/>
    </location>
</feature>
<dbReference type="EMBL" id="JAADJZ010000024">
    <property type="protein sequence ID" value="KAF2867281.1"/>
    <property type="molecule type" value="Genomic_DNA"/>
</dbReference>
<organism evidence="2 3">
    <name type="scientific">Massariosphaeria phaeospora</name>
    <dbReference type="NCBI Taxonomy" id="100035"/>
    <lineage>
        <taxon>Eukaryota</taxon>
        <taxon>Fungi</taxon>
        <taxon>Dikarya</taxon>
        <taxon>Ascomycota</taxon>
        <taxon>Pezizomycotina</taxon>
        <taxon>Dothideomycetes</taxon>
        <taxon>Pleosporomycetidae</taxon>
        <taxon>Pleosporales</taxon>
        <taxon>Pleosporales incertae sedis</taxon>
        <taxon>Massariosphaeria</taxon>
    </lineage>
</organism>
<name>A0A7C8M4A6_9PLEO</name>
<keyword evidence="1" id="KW-0732">Signal</keyword>
<sequence>MGLSMTSLLLNTLVLLLRLCSQVDAYTIFPSCIGLEVAGRRIEPMIEKTMSEIPDMQQLATAGLWKETDPLDDMREMLLPSPTRDDTLFMETNIGAFLCRFIWTRVEDDELGFHCNDDLIRPASPGPGNMWVDAKTQWNFQGPDHQGNLPSERFCSLTDTVKMLAYGPEFPNPNNAPVKSAIRLILCPKALNPPSRGSLQAMYELFDFVPGLHIQTVIDAAPLTMGVLYSLYRAALPNILLPPDQEVHDWDASTSKSGTATTPTITMAQAKVNFYSLAVYALSLKITQLNPLLCFIKGYITSRDDARKAKDAQDATCQTDPLVNPS</sequence>
<evidence type="ECO:0000313" key="2">
    <source>
        <dbReference type="EMBL" id="KAF2867281.1"/>
    </source>
</evidence>